<feature type="region of interest" description="Disordered" evidence="1">
    <location>
        <begin position="34"/>
        <end position="149"/>
    </location>
</feature>
<evidence type="ECO:0000313" key="2">
    <source>
        <dbReference type="EMBL" id="CAB3981210.1"/>
    </source>
</evidence>
<feature type="region of interest" description="Disordered" evidence="1">
    <location>
        <begin position="1"/>
        <end position="20"/>
    </location>
</feature>
<reference evidence="2" key="1">
    <citation type="submission" date="2020-04" db="EMBL/GenBank/DDBJ databases">
        <authorList>
            <person name="Alioto T."/>
            <person name="Alioto T."/>
            <person name="Gomez Garrido J."/>
        </authorList>
    </citation>
    <scope>NUCLEOTIDE SEQUENCE</scope>
    <source>
        <strain evidence="2">A484AB</strain>
    </source>
</reference>
<protein>
    <submittedName>
        <fullName evidence="2">Uncharacterized protein</fullName>
    </submittedName>
</protein>
<dbReference type="EMBL" id="CACRXK020000363">
    <property type="protein sequence ID" value="CAB3981210.1"/>
    <property type="molecule type" value="Genomic_DNA"/>
</dbReference>
<feature type="compositionally biased region" description="Polar residues" evidence="1">
    <location>
        <begin position="55"/>
        <end position="69"/>
    </location>
</feature>
<evidence type="ECO:0000313" key="3">
    <source>
        <dbReference type="Proteomes" id="UP001152795"/>
    </source>
</evidence>
<organism evidence="2 3">
    <name type="scientific">Paramuricea clavata</name>
    <name type="common">Red gorgonian</name>
    <name type="synonym">Violescent sea-whip</name>
    <dbReference type="NCBI Taxonomy" id="317549"/>
    <lineage>
        <taxon>Eukaryota</taxon>
        <taxon>Metazoa</taxon>
        <taxon>Cnidaria</taxon>
        <taxon>Anthozoa</taxon>
        <taxon>Octocorallia</taxon>
        <taxon>Malacalcyonacea</taxon>
        <taxon>Plexauridae</taxon>
        <taxon>Paramuricea</taxon>
    </lineage>
</organism>
<comment type="caution">
    <text evidence="2">The sequence shown here is derived from an EMBL/GenBank/DDBJ whole genome shotgun (WGS) entry which is preliminary data.</text>
</comment>
<name>A0A6S7G6B5_PARCT</name>
<dbReference type="AlphaFoldDB" id="A0A6S7G6B5"/>
<feature type="compositionally biased region" description="Polar residues" evidence="1">
    <location>
        <begin position="87"/>
        <end position="101"/>
    </location>
</feature>
<dbReference type="Proteomes" id="UP001152795">
    <property type="component" value="Unassembled WGS sequence"/>
</dbReference>
<proteinExistence type="predicted"/>
<evidence type="ECO:0000256" key="1">
    <source>
        <dbReference type="SAM" id="MobiDB-lite"/>
    </source>
</evidence>
<sequence>MFGRNPNSPEKDFKDKNKKANCWKKIAERLHETVDSVKRRQSSGNFKLSDKNIKKSSTSDQPPVSVNVDSSEESHDSTNSDEGSDDSIASVQTTVNQTVDESISTTKDSTTTLSTHKDSTQGKIKKQWKKTTSRKRKIEETDGQVDKSTASLNESIKLQESSMKRADKQEMDEDYMYCMSLGNRMRKLDEKNKAVVRSATEKIFLDIQFGNYNNLTMQNPMQFTTQQPLIQSSSQNLLGNYLWTASNNPFPAQNDQQFA</sequence>
<feature type="compositionally biased region" description="Basic residues" evidence="1">
    <location>
        <begin position="123"/>
        <end position="136"/>
    </location>
</feature>
<feature type="compositionally biased region" description="Low complexity" evidence="1">
    <location>
        <begin position="102"/>
        <end position="114"/>
    </location>
</feature>
<accession>A0A6S7G6B5</accession>
<keyword evidence="3" id="KW-1185">Reference proteome</keyword>
<gene>
    <name evidence="2" type="ORF">PACLA_8A070648</name>
</gene>